<reference evidence="1" key="2">
    <citation type="submission" date="2020-11" db="EMBL/GenBank/DDBJ databases">
        <authorList>
            <person name="McCartney M.A."/>
            <person name="Auch B."/>
            <person name="Kono T."/>
            <person name="Mallez S."/>
            <person name="Becker A."/>
            <person name="Gohl D.M."/>
            <person name="Silverstein K.A.T."/>
            <person name="Koren S."/>
            <person name="Bechman K.B."/>
            <person name="Herman A."/>
            <person name="Abrahante J.E."/>
            <person name="Garbe J."/>
        </authorList>
    </citation>
    <scope>NUCLEOTIDE SEQUENCE</scope>
    <source>
        <strain evidence="1">Duluth1</strain>
        <tissue evidence="1">Whole animal</tissue>
    </source>
</reference>
<reference evidence="1" key="1">
    <citation type="journal article" date="2019" name="bioRxiv">
        <title>The Genome of the Zebra Mussel, Dreissena polymorpha: A Resource for Invasive Species Research.</title>
        <authorList>
            <person name="McCartney M.A."/>
            <person name="Auch B."/>
            <person name="Kono T."/>
            <person name="Mallez S."/>
            <person name="Zhang Y."/>
            <person name="Obille A."/>
            <person name="Becker A."/>
            <person name="Abrahante J.E."/>
            <person name="Garbe J."/>
            <person name="Badalamenti J.P."/>
            <person name="Herman A."/>
            <person name="Mangelson H."/>
            <person name="Liachko I."/>
            <person name="Sullivan S."/>
            <person name="Sone E.D."/>
            <person name="Koren S."/>
            <person name="Silverstein K.A.T."/>
            <person name="Beckman K.B."/>
            <person name="Gohl D.M."/>
        </authorList>
    </citation>
    <scope>NUCLEOTIDE SEQUENCE</scope>
    <source>
        <strain evidence="1">Duluth1</strain>
        <tissue evidence="1">Whole animal</tissue>
    </source>
</reference>
<comment type="caution">
    <text evidence="1">The sequence shown here is derived from an EMBL/GenBank/DDBJ whole genome shotgun (WGS) entry which is preliminary data.</text>
</comment>
<gene>
    <name evidence="1" type="ORF">DPMN_180582</name>
</gene>
<name>A0A9D4IPH7_DREPO</name>
<protein>
    <submittedName>
        <fullName evidence="1">Uncharacterized protein</fullName>
    </submittedName>
</protein>
<evidence type="ECO:0000313" key="1">
    <source>
        <dbReference type="EMBL" id="KAH3779103.1"/>
    </source>
</evidence>
<dbReference type="EMBL" id="JAIWYP010000009">
    <property type="protein sequence ID" value="KAH3779103.1"/>
    <property type="molecule type" value="Genomic_DNA"/>
</dbReference>
<keyword evidence="2" id="KW-1185">Reference proteome</keyword>
<dbReference type="Proteomes" id="UP000828390">
    <property type="component" value="Unassembled WGS sequence"/>
</dbReference>
<evidence type="ECO:0000313" key="2">
    <source>
        <dbReference type="Proteomes" id="UP000828390"/>
    </source>
</evidence>
<organism evidence="1 2">
    <name type="scientific">Dreissena polymorpha</name>
    <name type="common">Zebra mussel</name>
    <name type="synonym">Mytilus polymorpha</name>
    <dbReference type="NCBI Taxonomy" id="45954"/>
    <lineage>
        <taxon>Eukaryota</taxon>
        <taxon>Metazoa</taxon>
        <taxon>Spiralia</taxon>
        <taxon>Lophotrochozoa</taxon>
        <taxon>Mollusca</taxon>
        <taxon>Bivalvia</taxon>
        <taxon>Autobranchia</taxon>
        <taxon>Heteroconchia</taxon>
        <taxon>Euheterodonta</taxon>
        <taxon>Imparidentia</taxon>
        <taxon>Neoheterodontei</taxon>
        <taxon>Myida</taxon>
        <taxon>Dreissenoidea</taxon>
        <taxon>Dreissenidae</taxon>
        <taxon>Dreissena</taxon>
    </lineage>
</organism>
<dbReference type="AlphaFoldDB" id="A0A9D4IPH7"/>
<sequence length="154" mass="16983">MIEKQSSVRKQQTETAGKVVLDNMSKAKNKKRKFNQIHIGASVLKFNASRAARKAKGNLESNYTGPYVVDNINGNIATLKTMSEQVLKSGVSLNNLKIFVESAVELAEKCLKLQTGVSRVNKIQCICSFTEKLSVCPVSSFINEALKLNQGQIY</sequence>
<proteinExistence type="predicted"/>
<accession>A0A9D4IPH7</accession>